<name>A0A517PVN8_9PLAN</name>
<evidence type="ECO:0000256" key="1">
    <source>
        <dbReference type="SAM" id="MobiDB-lite"/>
    </source>
</evidence>
<organism evidence="2 3">
    <name type="scientific">Gimesia chilikensis</name>
    <dbReference type="NCBI Taxonomy" id="2605989"/>
    <lineage>
        <taxon>Bacteria</taxon>
        <taxon>Pseudomonadati</taxon>
        <taxon>Planctomycetota</taxon>
        <taxon>Planctomycetia</taxon>
        <taxon>Planctomycetales</taxon>
        <taxon>Planctomycetaceae</taxon>
        <taxon>Gimesia</taxon>
    </lineage>
</organism>
<dbReference type="InterPro" id="IPR050900">
    <property type="entry name" value="Transposase_IS3/IS150/IS904"/>
</dbReference>
<reference evidence="2 3" key="1">
    <citation type="submission" date="2019-02" db="EMBL/GenBank/DDBJ databases">
        <title>Deep-cultivation of Planctomycetes and their phenomic and genomic characterization uncovers novel biology.</title>
        <authorList>
            <person name="Wiegand S."/>
            <person name="Jogler M."/>
            <person name="Boedeker C."/>
            <person name="Pinto D."/>
            <person name="Vollmers J."/>
            <person name="Rivas-Marin E."/>
            <person name="Kohn T."/>
            <person name="Peeters S.H."/>
            <person name="Heuer A."/>
            <person name="Rast P."/>
            <person name="Oberbeckmann S."/>
            <person name="Bunk B."/>
            <person name="Jeske O."/>
            <person name="Meyerdierks A."/>
            <person name="Storesund J.E."/>
            <person name="Kallscheuer N."/>
            <person name="Luecker S."/>
            <person name="Lage O.M."/>
            <person name="Pohl T."/>
            <person name="Merkel B.J."/>
            <person name="Hornburger P."/>
            <person name="Mueller R.-W."/>
            <person name="Bruemmer F."/>
            <person name="Labrenz M."/>
            <person name="Spormann A.M."/>
            <person name="Op den Camp H."/>
            <person name="Overmann J."/>
            <person name="Amann R."/>
            <person name="Jetten M.S.M."/>
            <person name="Mascher T."/>
            <person name="Medema M.H."/>
            <person name="Devos D.P."/>
            <person name="Kaster A.-K."/>
            <person name="Ovreas L."/>
            <person name="Rohde M."/>
            <person name="Galperin M.Y."/>
            <person name="Jogler C."/>
        </authorList>
    </citation>
    <scope>NUCLEOTIDE SEQUENCE [LARGE SCALE GENOMIC DNA]</scope>
    <source>
        <strain evidence="2 3">HG66A1</strain>
    </source>
</reference>
<protein>
    <recommendedName>
        <fullName evidence="4">Integrase catalytic domain-containing protein</fullName>
    </recommendedName>
</protein>
<evidence type="ECO:0008006" key="4">
    <source>
        <dbReference type="Google" id="ProtNLM"/>
    </source>
</evidence>
<dbReference type="AlphaFoldDB" id="A0A517PVN8"/>
<feature type="region of interest" description="Disordered" evidence="1">
    <location>
        <begin position="1"/>
        <end position="20"/>
    </location>
</feature>
<dbReference type="EMBL" id="CP036266">
    <property type="protein sequence ID" value="QDT23438.1"/>
    <property type="molecule type" value="Genomic_DNA"/>
</dbReference>
<accession>A0A517PVN8</accession>
<evidence type="ECO:0000313" key="2">
    <source>
        <dbReference type="EMBL" id="QDT23438.1"/>
    </source>
</evidence>
<proteinExistence type="predicted"/>
<feature type="compositionally biased region" description="Basic and acidic residues" evidence="1">
    <location>
        <begin position="1"/>
        <end position="19"/>
    </location>
</feature>
<dbReference type="PANTHER" id="PTHR46889:SF4">
    <property type="entry name" value="TRANSPOSASE INSO FOR INSERTION SEQUENCE ELEMENT IS911B-RELATED"/>
    <property type="match status" value="1"/>
</dbReference>
<evidence type="ECO:0000313" key="3">
    <source>
        <dbReference type="Proteomes" id="UP000320421"/>
    </source>
</evidence>
<keyword evidence="3" id="KW-1185">Reference proteome</keyword>
<dbReference type="Gene3D" id="3.30.70.100">
    <property type="match status" value="1"/>
</dbReference>
<dbReference type="Proteomes" id="UP000320421">
    <property type="component" value="Chromosome"/>
</dbReference>
<sequence length="107" mass="12957">MHAYRKDTKEGIETTHATDNKGMSQDQICIHYDPERLSLGEVRELAKRYTTRQTARLSVFVYIETIYNRKRKHSALFRYIETFYNSKRLHQTLNYQCPDQFERIYTQ</sequence>
<gene>
    <name evidence="2" type="ORF">HG66A1_52550</name>
</gene>
<dbReference type="PANTHER" id="PTHR46889">
    <property type="entry name" value="TRANSPOSASE INSF FOR INSERTION SEQUENCE IS3B-RELATED"/>
    <property type="match status" value="1"/>
</dbReference>